<keyword evidence="3" id="KW-1185">Reference proteome</keyword>
<dbReference type="AlphaFoldDB" id="A0A1G7DQ37"/>
<gene>
    <name evidence="2" type="ORF">SAMN04489747_3665</name>
</gene>
<dbReference type="InterPro" id="IPR045443">
    <property type="entry name" value="DUF6504"/>
</dbReference>
<evidence type="ECO:0000313" key="2">
    <source>
        <dbReference type="EMBL" id="SDE53256.1"/>
    </source>
</evidence>
<sequence>MRRCDEPVEVRRGMVAGREGPAEFEWRGRRWLVHQLQESWVQTVDWWDSADVRSARGEQLDDTDAEPAGDLLVEEEVWRVEAGWQQRGQRGEPGVYELAHRWSDGRWRLQAVLD</sequence>
<accession>A0A1G7DQ37</accession>
<dbReference type="RefSeq" id="WP_197679102.1">
    <property type="nucleotide sequence ID" value="NZ_LT629688.1"/>
</dbReference>
<name>A0A1G7DQ37_9ACTN</name>
<dbReference type="EMBL" id="LT629688">
    <property type="protein sequence ID" value="SDE53256.1"/>
    <property type="molecule type" value="Genomic_DNA"/>
</dbReference>
<protein>
    <recommendedName>
        <fullName evidence="1">DUF6504 domain-containing protein</fullName>
    </recommendedName>
</protein>
<dbReference type="STRING" id="675864.SAMN04489747_3665"/>
<organism evidence="2 3">
    <name type="scientific">Auraticoccus monumenti</name>
    <dbReference type="NCBI Taxonomy" id="675864"/>
    <lineage>
        <taxon>Bacteria</taxon>
        <taxon>Bacillati</taxon>
        <taxon>Actinomycetota</taxon>
        <taxon>Actinomycetes</taxon>
        <taxon>Propionibacteriales</taxon>
        <taxon>Propionibacteriaceae</taxon>
        <taxon>Auraticoccus</taxon>
    </lineage>
</organism>
<reference evidence="2 3" key="1">
    <citation type="submission" date="2016-10" db="EMBL/GenBank/DDBJ databases">
        <authorList>
            <person name="de Groot N.N."/>
        </authorList>
    </citation>
    <scope>NUCLEOTIDE SEQUENCE [LARGE SCALE GENOMIC DNA]</scope>
    <source>
        <strain evidence="2 3">MON 2.2</strain>
    </source>
</reference>
<evidence type="ECO:0000313" key="3">
    <source>
        <dbReference type="Proteomes" id="UP000198546"/>
    </source>
</evidence>
<feature type="domain" description="DUF6504" evidence="1">
    <location>
        <begin position="2"/>
        <end position="113"/>
    </location>
</feature>
<evidence type="ECO:0000259" key="1">
    <source>
        <dbReference type="Pfam" id="PF20114"/>
    </source>
</evidence>
<dbReference type="Pfam" id="PF20114">
    <property type="entry name" value="DUF6504"/>
    <property type="match status" value="1"/>
</dbReference>
<dbReference type="Proteomes" id="UP000198546">
    <property type="component" value="Chromosome i"/>
</dbReference>
<proteinExistence type="predicted"/>